<evidence type="ECO:0000256" key="3">
    <source>
        <dbReference type="ARBA" id="ARBA00022989"/>
    </source>
</evidence>
<feature type="transmembrane region" description="Helical" evidence="7">
    <location>
        <begin position="106"/>
        <end position="128"/>
    </location>
</feature>
<evidence type="ECO:0000259" key="8">
    <source>
        <dbReference type="Pfam" id="PF20684"/>
    </source>
</evidence>
<dbReference type="STRING" id="759273.H1V543"/>
<evidence type="ECO:0000256" key="7">
    <source>
        <dbReference type="SAM" id="Phobius"/>
    </source>
</evidence>
<evidence type="ECO:0000313" key="10">
    <source>
        <dbReference type="Proteomes" id="UP000007174"/>
    </source>
</evidence>
<keyword evidence="3 7" id="KW-1133">Transmembrane helix</keyword>
<comment type="similarity">
    <text evidence="5">Belongs to the SAT4 family.</text>
</comment>
<evidence type="ECO:0000256" key="4">
    <source>
        <dbReference type="ARBA" id="ARBA00023136"/>
    </source>
</evidence>
<dbReference type="InterPro" id="IPR049326">
    <property type="entry name" value="Rhodopsin_dom_fungi"/>
</dbReference>
<feature type="region of interest" description="Disordered" evidence="6">
    <location>
        <begin position="322"/>
        <end position="356"/>
    </location>
</feature>
<dbReference type="eggNOG" id="ENOG502S025">
    <property type="taxonomic scope" value="Eukaryota"/>
</dbReference>
<accession>H1V543</accession>
<reference evidence="10" key="1">
    <citation type="journal article" date="2012" name="Nat. Genet.">
        <title>Lifestyle transitions in plant pathogenic Colletotrichum fungi deciphered by genome and transcriptome analyses.</title>
        <authorList>
            <person name="O'Connell R.J."/>
            <person name="Thon M.R."/>
            <person name="Hacquard S."/>
            <person name="Amyotte S.G."/>
            <person name="Kleemann J."/>
            <person name="Torres M.F."/>
            <person name="Damm U."/>
            <person name="Buiate E.A."/>
            <person name="Epstein L."/>
            <person name="Alkan N."/>
            <person name="Altmueller J."/>
            <person name="Alvarado-Balderrama L."/>
            <person name="Bauser C.A."/>
            <person name="Becker C."/>
            <person name="Birren B.W."/>
            <person name="Chen Z."/>
            <person name="Choi J."/>
            <person name="Crouch J.A."/>
            <person name="Duvick J.P."/>
            <person name="Farman M.A."/>
            <person name="Gan P."/>
            <person name="Heiman D."/>
            <person name="Henrissat B."/>
            <person name="Howard R.J."/>
            <person name="Kabbage M."/>
            <person name="Koch C."/>
            <person name="Kracher B."/>
            <person name="Kubo Y."/>
            <person name="Law A.D."/>
            <person name="Lebrun M.-H."/>
            <person name="Lee Y.-H."/>
            <person name="Miyara I."/>
            <person name="Moore N."/>
            <person name="Neumann U."/>
            <person name="Nordstroem K."/>
            <person name="Panaccione D.G."/>
            <person name="Panstruga R."/>
            <person name="Place M."/>
            <person name="Proctor R.H."/>
            <person name="Prusky D."/>
            <person name="Rech G."/>
            <person name="Reinhardt R."/>
            <person name="Rollins J.A."/>
            <person name="Rounsley S."/>
            <person name="Schardl C.L."/>
            <person name="Schwartz D.C."/>
            <person name="Shenoy N."/>
            <person name="Shirasu K."/>
            <person name="Sikhakolli U.R."/>
            <person name="Stueber K."/>
            <person name="Sukno S.A."/>
            <person name="Sweigard J.A."/>
            <person name="Takano Y."/>
            <person name="Takahara H."/>
            <person name="Trail F."/>
            <person name="van der Does H.C."/>
            <person name="Voll L.M."/>
            <person name="Will I."/>
            <person name="Young S."/>
            <person name="Zeng Q."/>
            <person name="Zhang J."/>
            <person name="Zhou S."/>
            <person name="Dickman M.B."/>
            <person name="Schulze-Lefert P."/>
            <person name="Ver Loren van Themaat E."/>
            <person name="Ma L.-J."/>
            <person name="Vaillancourt L.J."/>
        </authorList>
    </citation>
    <scope>NUCLEOTIDE SEQUENCE [LARGE SCALE GENOMIC DNA]</scope>
    <source>
        <strain evidence="10">IMI 349063</strain>
    </source>
</reference>
<feature type="transmembrane region" description="Helical" evidence="7">
    <location>
        <begin position="27"/>
        <end position="50"/>
    </location>
</feature>
<evidence type="ECO:0000256" key="5">
    <source>
        <dbReference type="ARBA" id="ARBA00038359"/>
    </source>
</evidence>
<feature type="compositionally biased region" description="Polar residues" evidence="6">
    <location>
        <begin position="220"/>
        <end position="240"/>
    </location>
</feature>
<dbReference type="PANTHER" id="PTHR33048">
    <property type="entry name" value="PTH11-LIKE INTEGRAL MEMBRANE PROTEIN (AFU_ORTHOLOGUE AFUA_5G11245)"/>
    <property type="match status" value="1"/>
</dbReference>
<dbReference type="AlphaFoldDB" id="H1V543"/>
<evidence type="ECO:0000313" key="9">
    <source>
        <dbReference type="EMBL" id="CCF35345.1"/>
    </source>
</evidence>
<proteinExistence type="inferred from homology"/>
<dbReference type="GO" id="GO:0016020">
    <property type="term" value="C:membrane"/>
    <property type="evidence" value="ECO:0007669"/>
    <property type="project" value="UniProtKB-SubCell"/>
</dbReference>
<gene>
    <name evidence="9" type="ORF">CH063_07153</name>
</gene>
<protein>
    <submittedName>
        <fullName evidence="9">Integral membrane protein</fullName>
    </submittedName>
</protein>
<dbReference type="VEuPathDB" id="FungiDB:CH63R_05504"/>
<dbReference type="Pfam" id="PF20684">
    <property type="entry name" value="Fung_rhodopsin"/>
    <property type="match status" value="1"/>
</dbReference>
<evidence type="ECO:0000256" key="6">
    <source>
        <dbReference type="SAM" id="MobiDB-lite"/>
    </source>
</evidence>
<dbReference type="Proteomes" id="UP000007174">
    <property type="component" value="Unassembled WGS sequence"/>
</dbReference>
<feature type="region of interest" description="Disordered" evidence="6">
    <location>
        <begin position="213"/>
        <end position="276"/>
    </location>
</feature>
<organism evidence="9 10">
    <name type="scientific">Colletotrichum higginsianum (strain IMI 349063)</name>
    <name type="common">Crucifer anthracnose fungus</name>
    <dbReference type="NCBI Taxonomy" id="759273"/>
    <lineage>
        <taxon>Eukaryota</taxon>
        <taxon>Fungi</taxon>
        <taxon>Dikarya</taxon>
        <taxon>Ascomycota</taxon>
        <taxon>Pezizomycotina</taxon>
        <taxon>Sordariomycetes</taxon>
        <taxon>Hypocreomycetidae</taxon>
        <taxon>Glomerellales</taxon>
        <taxon>Glomerellaceae</taxon>
        <taxon>Colletotrichum</taxon>
        <taxon>Colletotrichum destructivum species complex</taxon>
    </lineage>
</organism>
<name>H1V543_COLHI</name>
<dbReference type="InterPro" id="IPR052337">
    <property type="entry name" value="SAT4-like"/>
</dbReference>
<feature type="transmembrane region" description="Helical" evidence="7">
    <location>
        <begin position="140"/>
        <end position="160"/>
    </location>
</feature>
<evidence type="ECO:0000256" key="1">
    <source>
        <dbReference type="ARBA" id="ARBA00004141"/>
    </source>
</evidence>
<keyword evidence="4 7" id="KW-0472">Membrane</keyword>
<dbReference type="PANTHER" id="PTHR33048:SF47">
    <property type="entry name" value="INTEGRAL MEMBRANE PROTEIN-RELATED"/>
    <property type="match status" value="1"/>
</dbReference>
<dbReference type="EMBL" id="CACQ02001498">
    <property type="protein sequence ID" value="CCF35345.1"/>
    <property type="molecule type" value="Genomic_DNA"/>
</dbReference>
<feature type="transmembrane region" description="Helical" evidence="7">
    <location>
        <begin position="62"/>
        <end position="86"/>
    </location>
</feature>
<comment type="subcellular location">
    <subcellularLocation>
        <location evidence="1">Membrane</location>
        <topology evidence="1">Multi-pass membrane protein</topology>
    </subcellularLocation>
</comment>
<evidence type="ECO:0000256" key="2">
    <source>
        <dbReference type="ARBA" id="ARBA00022692"/>
    </source>
</evidence>
<dbReference type="HOGENOM" id="CLU_028200_28_0_1"/>
<keyword evidence="2 7" id="KW-0812">Transmembrane</keyword>
<feature type="domain" description="Rhodopsin" evidence="8">
    <location>
        <begin position="3"/>
        <end position="203"/>
    </location>
</feature>
<feature type="transmembrane region" description="Helical" evidence="7">
    <location>
        <begin position="180"/>
        <end position="199"/>
    </location>
</feature>
<sequence length="370" mass="40717">MLVNTEFGDGLHQATLPREKFFRSQEISIAAVAVYQAAFPLIKAAFLLQYRRVFPLPAFQKLCDVFLLFIIAFGISQVVSICLACIPLRSLWDLTVPGRCITLLDWWLIGSSISLVTDVAIFVMPIPLLRTVPLPLKQKIVLMATFGLGFFTCAISVVRITTLKQASTSDDRTYDSVIAGIWSITELSCAIICVCVPTLRPLIGGQKTRVRPPTWLRPNIDQSSDTELHTQSGGSISSQKRQPRVISIPQKREEQDGPETVGSFSPRPRPRPRIDLSDVPGLLPPPAVSVAHYDGSPFDDSPGKDTMVPLARIDTEEGVEFLNIDGPEAELPTPLKPPPRRHTDRTPTPDDDGYFSAVVWDASGHPRLAG</sequence>